<sequence length="338" mass="35446">MRPPLFTPLRRRNQAAVGVVGLALCAAVAIAGYNADALPLIGDQGTSYSAYFSEAAGLRSGDEVRVAGVRVGQVDSVTLDGAQVKVGFRVQHAWVGDATTASIGIRTLLGAKFLALDPRGTVAQDPRRTIPRSRTTAPFDVTQALNGLGRTLGSVDSAQLAQSFQALSDAFRDTPPSVRQAATGLAALSKTVSSRDAALAKLLSASDSLTATVQQQNSRLAALIDDGDLLLGEVQRRRDAIHALLTGTVQLSVQLSGLVADDQRQLGPTLQALGRVTSVLDANQKQLDKVLALAGPYYRQVNDTLGNGRWFDSYLCGVIPANYLPGAKSPTKCLGGAQ</sequence>
<dbReference type="NCBIfam" id="TIGR00996">
    <property type="entry name" value="Mtu_fam_mce"/>
    <property type="match status" value="1"/>
</dbReference>
<organism evidence="3 4">
    <name type="scientific">Streptacidiphilus monticola</name>
    <dbReference type="NCBI Taxonomy" id="2161674"/>
    <lineage>
        <taxon>Bacteria</taxon>
        <taxon>Bacillati</taxon>
        <taxon>Actinomycetota</taxon>
        <taxon>Actinomycetes</taxon>
        <taxon>Kitasatosporales</taxon>
        <taxon>Streptomycetaceae</taxon>
        <taxon>Streptacidiphilus</taxon>
    </lineage>
</organism>
<gene>
    <name evidence="3" type="ORF">ACFP3V_26415</name>
</gene>
<evidence type="ECO:0000313" key="4">
    <source>
        <dbReference type="Proteomes" id="UP001596174"/>
    </source>
</evidence>
<feature type="domain" description="Mammalian cell entry C-terminal" evidence="2">
    <location>
        <begin position="127"/>
        <end position="330"/>
    </location>
</feature>
<evidence type="ECO:0000259" key="1">
    <source>
        <dbReference type="Pfam" id="PF02470"/>
    </source>
</evidence>
<keyword evidence="4" id="KW-1185">Reference proteome</keyword>
<reference evidence="4" key="1">
    <citation type="journal article" date="2019" name="Int. J. Syst. Evol. Microbiol.">
        <title>The Global Catalogue of Microorganisms (GCM) 10K type strain sequencing project: providing services to taxonomists for standard genome sequencing and annotation.</title>
        <authorList>
            <consortium name="The Broad Institute Genomics Platform"/>
            <consortium name="The Broad Institute Genome Sequencing Center for Infectious Disease"/>
            <person name="Wu L."/>
            <person name="Ma J."/>
        </authorList>
    </citation>
    <scope>NUCLEOTIDE SEQUENCE [LARGE SCALE GENOMIC DNA]</scope>
    <source>
        <strain evidence="4">JCM 4816</strain>
    </source>
</reference>
<dbReference type="Pfam" id="PF02470">
    <property type="entry name" value="MlaD"/>
    <property type="match status" value="1"/>
</dbReference>
<protein>
    <submittedName>
        <fullName evidence="3">MCE family protein</fullName>
    </submittedName>
</protein>
<dbReference type="PANTHER" id="PTHR33371">
    <property type="entry name" value="INTERMEMBRANE PHOSPHOLIPID TRANSPORT SYSTEM BINDING PROTEIN MLAD-RELATED"/>
    <property type="match status" value="1"/>
</dbReference>
<dbReference type="InterPro" id="IPR005693">
    <property type="entry name" value="Mce"/>
</dbReference>
<dbReference type="InterPro" id="IPR024516">
    <property type="entry name" value="Mce_C"/>
</dbReference>
<dbReference type="InterPro" id="IPR052336">
    <property type="entry name" value="MlaD_Phospholipid_Transporter"/>
</dbReference>
<dbReference type="Proteomes" id="UP001596174">
    <property type="component" value="Unassembled WGS sequence"/>
</dbReference>
<dbReference type="Pfam" id="PF11887">
    <property type="entry name" value="Mce4_CUP1"/>
    <property type="match status" value="1"/>
</dbReference>
<dbReference type="EMBL" id="JBHSQJ010000131">
    <property type="protein sequence ID" value="MFC5910727.1"/>
    <property type="molecule type" value="Genomic_DNA"/>
</dbReference>
<evidence type="ECO:0000259" key="2">
    <source>
        <dbReference type="Pfam" id="PF11887"/>
    </source>
</evidence>
<dbReference type="RefSeq" id="WP_380588416.1">
    <property type="nucleotide sequence ID" value="NZ_JBHSQJ010000131.1"/>
</dbReference>
<proteinExistence type="predicted"/>
<dbReference type="InterPro" id="IPR003399">
    <property type="entry name" value="Mce/MlaD"/>
</dbReference>
<feature type="domain" description="Mce/MlaD" evidence="1">
    <location>
        <begin position="45"/>
        <end position="118"/>
    </location>
</feature>
<dbReference type="PRINTS" id="PR01782">
    <property type="entry name" value="MCEVIRFACTOR"/>
</dbReference>
<accession>A0ABW1GB10</accession>
<comment type="caution">
    <text evidence="3">The sequence shown here is derived from an EMBL/GenBank/DDBJ whole genome shotgun (WGS) entry which is preliminary data.</text>
</comment>
<name>A0ABW1GB10_9ACTN</name>
<dbReference type="PANTHER" id="PTHR33371:SF18">
    <property type="entry name" value="MCE-FAMILY PROTEIN MCE3C"/>
    <property type="match status" value="1"/>
</dbReference>
<evidence type="ECO:0000313" key="3">
    <source>
        <dbReference type="EMBL" id="MFC5910727.1"/>
    </source>
</evidence>